<proteinExistence type="inferred from homology"/>
<evidence type="ECO:0000256" key="2">
    <source>
        <dbReference type="ARBA" id="ARBA00022523"/>
    </source>
</evidence>
<evidence type="ECO:0000256" key="4">
    <source>
        <dbReference type="ARBA" id="ARBA00022729"/>
    </source>
</evidence>
<name>A0AAN8ZFW4_9MAGN</name>
<dbReference type="PANTHER" id="PTHR31279:SF13">
    <property type="entry name" value="PROTEIN EXORDIUM-LIKE 6"/>
    <property type="match status" value="1"/>
</dbReference>
<keyword evidence="4" id="KW-0732">Signal</keyword>
<dbReference type="PANTHER" id="PTHR31279">
    <property type="entry name" value="PROTEIN EXORDIUM-LIKE 5"/>
    <property type="match status" value="1"/>
</dbReference>
<protein>
    <submittedName>
        <fullName evidence="6">Protein EXORDIUM-like</fullName>
    </submittedName>
</protein>
<comment type="caution">
    <text evidence="6">The sequence shown here is derived from an EMBL/GenBank/DDBJ whole genome shotgun (WGS) entry which is preliminary data.</text>
</comment>
<dbReference type="AlphaFoldDB" id="A0AAN8ZFW4"/>
<dbReference type="Pfam" id="PF04674">
    <property type="entry name" value="Phi_1"/>
    <property type="match status" value="1"/>
</dbReference>
<dbReference type="GO" id="GO:0048046">
    <property type="term" value="C:apoplast"/>
    <property type="evidence" value="ECO:0007669"/>
    <property type="project" value="UniProtKB-SubCell"/>
</dbReference>
<evidence type="ECO:0000313" key="7">
    <source>
        <dbReference type="Proteomes" id="UP001370490"/>
    </source>
</evidence>
<organism evidence="6 7">
    <name type="scientific">Dillenia turbinata</name>
    <dbReference type="NCBI Taxonomy" id="194707"/>
    <lineage>
        <taxon>Eukaryota</taxon>
        <taxon>Viridiplantae</taxon>
        <taxon>Streptophyta</taxon>
        <taxon>Embryophyta</taxon>
        <taxon>Tracheophyta</taxon>
        <taxon>Spermatophyta</taxon>
        <taxon>Magnoliopsida</taxon>
        <taxon>eudicotyledons</taxon>
        <taxon>Gunneridae</taxon>
        <taxon>Pentapetalae</taxon>
        <taxon>Dilleniales</taxon>
        <taxon>Dilleniaceae</taxon>
        <taxon>Dillenia</taxon>
    </lineage>
</organism>
<evidence type="ECO:0000313" key="6">
    <source>
        <dbReference type="EMBL" id="KAK6936526.1"/>
    </source>
</evidence>
<keyword evidence="2" id="KW-0052">Apoplast</keyword>
<keyword evidence="7" id="KW-1185">Reference proteome</keyword>
<evidence type="ECO:0000256" key="5">
    <source>
        <dbReference type="ARBA" id="ARBA00023591"/>
    </source>
</evidence>
<comment type="subcellular location">
    <subcellularLocation>
        <location evidence="1">Secreted</location>
        <location evidence="1">Extracellular space</location>
        <location evidence="1">Apoplast</location>
    </subcellularLocation>
</comment>
<comment type="similarity">
    <text evidence="5">Belongs to the EXORDIUM family.</text>
</comment>
<gene>
    <name evidence="6" type="ORF">RJ641_033556</name>
</gene>
<evidence type="ECO:0000256" key="1">
    <source>
        <dbReference type="ARBA" id="ARBA00004271"/>
    </source>
</evidence>
<dbReference type="EMBL" id="JBAMMX010000007">
    <property type="protein sequence ID" value="KAK6936526.1"/>
    <property type="molecule type" value="Genomic_DNA"/>
</dbReference>
<dbReference type="InterPro" id="IPR006766">
    <property type="entry name" value="EXORDIUM-like"/>
</dbReference>
<accession>A0AAN8ZFW4</accession>
<evidence type="ECO:0000256" key="3">
    <source>
        <dbReference type="ARBA" id="ARBA00022525"/>
    </source>
</evidence>
<reference evidence="6 7" key="1">
    <citation type="submission" date="2023-12" db="EMBL/GenBank/DDBJ databases">
        <title>A high-quality genome assembly for Dillenia turbinata (Dilleniales).</title>
        <authorList>
            <person name="Chanderbali A."/>
        </authorList>
    </citation>
    <scope>NUCLEOTIDE SEQUENCE [LARGE SCALE GENOMIC DNA]</scope>
    <source>
        <strain evidence="6">LSX21</strain>
        <tissue evidence="6">Leaf</tissue>
    </source>
</reference>
<sequence length="325" mass="34419">MHYKRRLLSPRGTGERRLQVIMASSFPRSHLVVSLVLSLLLVLLPAGFSASKDGPLTYHGGPILQGEVNFALLWYGQWGKVQKSAISTFIKSLNTPGTSGAQPKVTSWWKTIESYQAAARKGNRPIKVKVAKTTTDASYSQGKVITEDVYIPALVKKATGGDPNLVAVIFTSRQVTVQGICTGACSLHGTIDKTAYIVVGNPETECPGFCDWPFAQPKNSKGVTLKPPSGDIGADATVINFATALAGAVTNFNNTGFYAGAPTKPTEAITACSGIFGGGASKDNPGKVNIDSKNGGAFNAEGVNNQKFLLPGVWNPNTKSCWTLL</sequence>
<dbReference type="Proteomes" id="UP001370490">
    <property type="component" value="Unassembled WGS sequence"/>
</dbReference>
<keyword evidence="3" id="KW-0964">Secreted</keyword>